<keyword evidence="1" id="KW-0812">Transmembrane</keyword>
<dbReference type="EMBL" id="ABOX02000001">
    <property type="protein sequence ID" value="EEF63342.1"/>
    <property type="molecule type" value="Genomic_DNA"/>
</dbReference>
<dbReference type="STRING" id="320771.Cflav_PD5977"/>
<keyword evidence="3" id="KW-1185">Reference proteome</keyword>
<dbReference type="AlphaFoldDB" id="B9XA01"/>
<dbReference type="Proteomes" id="UP000003688">
    <property type="component" value="Unassembled WGS sequence"/>
</dbReference>
<proteinExistence type="predicted"/>
<protein>
    <submittedName>
        <fullName evidence="2">Uncharacterized protein</fullName>
    </submittedName>
</protein>
<reference evidence="2 3" key="1">
    <citation type="journal article" date="2011" name="J. Bacteriol.">
        <title>Genome sequence of 'Pedosphaera parvula' Ellin514, an aerobic Verrucomicrobial isolate from pasture soil.</title>
        <authorList>
            <person name="Kant R."/>
            <person name="van Passel M.W."/>
            <person name="Sangwan P."/>
            <person name="Palva A."/>
            <person name="Lucas S."/>
            <person name="Copeland A."/>
            <person name="Lapidus A."/>
            <person name="Glavina Del Rio T."/>
            <person name="Dalin E."/>
            <person name="Tice H."/>
            <person name="Bruce D."/>
            <person name="Goodwin L."/>
            <person name="Pitluck S."/>
            <person name="Chertkov O."/>
            <person name="Larimer F.W."/>
            <person name="Land M.L."/>
            <person name="Hauser L."/>
            <person name="Brettin T.S."/>
            <person name="Detter J.C."/>
            <person name="Han S."/>
            <person name="de Vos W.M."/>
            <person name="Janssen P.H."/>
            <person name="Smidt H."/>
        </authorList>
    </citation>
    <scope>NUCLEOTIDE SEQUENCE [LARGE SCALE GENOMIC DNA]</scope>
    <source>
        <strain evidence="2 3">Ellin514</strain>
    </source>
</reference>
<dbReference type="Pfam" id="PF18159">
    <property type="entry name" value="S_4TM"/>
    <property type="match status" value="1"/>
</dbReference>
<evidence type="ECO:0000313" key="2">
    <source>
        <dbReference type="EMBL" id="EEF63342.1"/>
    </source>
</evidence>
<keyword evidence="1" id="KW-0472">Membrane</keyword>
<dbReference type="InterPro" id="IPR049920">
    <property type="entry name" value="IK1_05631-like"/>
</dbReference>
<name>B9XA01_PEDPL</name>
<feature type="transmembrane region" description="Helical" evidence="1">
    <location>
        <begin position="175"/>
        <end position="194"/>
    </location>
</feature>
<keyword evidence="1" id="KW-1133">Transmembrane helix</keyword>
<gene>
    <name evidence="2" type="ORF">Cflav_PD5977</name>
</gene>
<accession>B9XA01</accession>
<dbReference type="RefSeq" id="WP_007412649.1">
    <property type="nucleotide sequence ID" value="NZ_ABOX02000001.1"/>
</dbReference>
<evidence type="ECO:0000313" key="3">
    <source>
        <dbReference type="Proteomes" id="UP000003688"/>
    </source>
</evidence>
<feature type="transmembrane region" description="Helical" evidence="1">
    <location>
        <begin position="36"/>
        <end position="58"/>
    </location>
</feature>
<sequence length="310" mass="35805">MNQPETLCDIPEKQNIERSLKHIAAWSHLYGHAKVVAGWQLILSVPCALVMSLVALRWPEAKTVTTPFSLLFGWIDVLWLDRIQSDRKKVAAKMQEQFDCELFGLGWNEIRCSSPPETEELNEAADAFRRKDPKANHRDWYPVEVGRLPSSLARLICQRAAVWWDMSQRRKYARWLVAAVATLVVGVVAISFTADQRVRDMVLSVYVPIAPAVVWAVRECIRQRDAVSALEKLKGQIEKVFARAISGKQNFGEIDRLARHIQDMICDGRSRNPLFFNFIYRRLRPDHELRMNEKAEEMVEEALAKQEHWK</sequence>
<comment type="caution">
    <text evidence="2">The sequence shown here is derived from an EMBL/GenBank/DDBJ whole genome shotgun (WGS) entry which is preliminary data.</text>
</comment>
<organism evidence="2 3">
    <name type="scientific">Pedosphaera parvula (strain Ellin514)</name>
    <dbReference type="NCBI Taxonomy" id="320771"/>
    <lineage>
        <taxon>Bacteria</taxon>
        <taxon>Pseudomonadati</taxon>
        <taxon>Verrucomicrobiota</taxon>
        <taxon>Pedosphaerae</taxon>
        <taxon>Pedosphaerales</taxon>
        <taxon>Pedosphaeraceae</taxon>
        <taxon>Pedosphaera</taxon>
    </lineage>
</organism>
<dbReference type="OrthoDB" id="2943409at2"/>
<evidence type="ECO:0000256" key="1">
    <source>
        <dbReference type="SAM" id="Phobius"/>
    </source>
</evidence>